<evidence type="ECO:0000313" key="7">
    <source>
        <dbReference type="EMBL" id="TWF91331.1"/>
    </source>
</evidence>
<feature type="transmembrane region" description="Helical" evidence="6">
    <location>
        <begin position="104"/>
        <end position="122"/>
    </location>
</feature>
<feature type="transmembrane region" description="Helical" evidence="6">
    <location>
        <begin position="21"/>
        <end position="42"/>
    </location>
</feature>
<dbReference type="Gene3D" id="1.20.1250.20">
    <property type="entry name" value="MFS general substrate transporter like domains"/>
    <property type="match status" value="1"/>
</dbReference>
<dbReference type="Proteomes" id="UP000317940">
    <property type="component" value="Unassembled WGS sequence"/>
</dbReference>
<accession>A0A561TW48</accession>
<sequence>MSTLLAPLRLAPFRRLALGRAVAMLGNGGAPIALAFAVLRTTGSPTQLGLVVAVRSLFNVAFVLFGGVLADRLPRRLVLVGSSALSAASQGALAALVLTHHATVPWILALSACNGAFAAFAMPASSALLPQTVPDELRRQANALNRMAANGAMIGGAALGGAVVAAAGPGWGLAIDATTFALSGLLFAGVRVRPTTALAQESSPTSAGTGMLHELRVGWQEFVARRWVWTIVATFCFLNAAYSGAVGVLGPTIADKSFGSGGWGLVLAGETVGMLVGGVLGLRLRPQRPLLVGVVCMAGCALLPFGLALGVPVAVLAGMNFLAGVGVEQGGIAWETSLQQEIPEDRLARVYSYDALGSFVAIPLSQAAVGPLSAAIGVRTTLFGAAVVILGCTVAMLAVRDVRALRIKTAGPAASPAAGPVSASVSAAACQLGEPK</sequence>
<feature type="transmembrane region" description="Helical" evidence="6">
    <location>
        <begin position="262"/>
        <end position="282"/>
    </location>
</feature>
<comment type="caution">
    <text evidence="7">The sequence shown here is derived from an EMBL/GenBank/DDBJ whole genome shotgun (WGS) entry which is preliminary data.</text>
</comment>
<evidence type="ECO:0000256" key="1">
    <source>
        <dbReference type="ARBA" id="ARBA00004651"/>
    </source>
</evidence>
<evidence type="ECO:0000256" key="5">
    <source>
        <dbReference type="ARBA" id="ARBA00023136"/>
    </source>
</evidence>
<name>A0A561TW48_9ACTN</name>
<keyword evidence="8" id="KW-1185">Reference proteome</keyword>
<evidence type="ECO:0000256" key="3">
    <source>
        <dbReference type="ARBA" id="ARBA00022692"/>
    </source>
</evidence>
<dbReference type="PANTHER" id="PTHR23513">
    <property type="entry name" value="INTEGRAL MEMBRANE EFFLUX PROTEIN-RELATED"/>
    <property type="match status" value="1"/>
</dbReference>
<feature type="transmembrane region" description="Helical" evidence="6">
    <location>
        <begin position="77"/>
        <end position="98"/>
    </location>
</feature>
<dbReference type="InterPro" id="IPR011701">
    <property type="entry name" value="MFS"/>
</dbReference>
<evidence type="ECO:0000256" key="2">
    <source>
        <dbReference type="ARBA" id="ARBA00022475"/>
    </source>
</evidence>
<feature type="transmembrane region" description="Helical" evidence="6">
    <location>
        <begin position="382"/>
        <end position="399"/>
    </location>
</feature>
<reference evidence="7 8" key="1">
    <citation type="submission" date="2019-06" db="EMBL/GenBank/DDBJ databases">
        <title>Sequencing the genomes of 1000 actinobacteria strains.</title>
        <authorList>
            <person name="Klenk H.-P."/>
        </authorList>
    </citation>
    <scope>NUCLEOTIDE SEQUENCE [LARGE SCALE GENOMIC DNA]</scope>
    <source>
        <strain evidence="7 8">DSM 44826</strain>
    </source>
</reference>
<comment type="subcellular location">
    <subcellularLocation>
        <location evidence="1">Cell membrane</location>
        <topology evidence="1">Multi-pass membrane protein</topology>
    </subcellularLocation>
</comment>
<feature type="transmembrane region" description="Helical" evidence="6">
    <location>
        <begin position="289"/>
        <end position="307"/>
    </location>
</feature>
<dbReference type="PANTHER" id="PTHR23513:SF11">
    <property type="entry name" value="STAPHYLOFERRIN A TRANSPORTER"/>
    <property type="match status" value="1"/>
</dbReference>
<keyword evidence="3 6" id="KW-0812">Transmembrane</keyword>
<feature type="transmembrane region" description="Helical" evidence="6">
    <location>
        <begin position="227"/>
        <end position="250"/>
    </location>
</feature>
<dbReference type="CDD" id="cd06173">
    <property type="entry name" value="MFS_MefA_like"/>
    <property type="match status" value="1"/>
</dbReference>
<gene>
    <name evidence="7" type="ORF">FHX73_12443</name>
</gene>
<dbReference type="SUPFAM" id="SSF103473">
    <property type="entry name" value="MFS general substrate transporter"/>
    <property type="match status" value="1"/>
</dbReference>
<protein>
    <submittedName>
        <fullName evidence="7">Putative MFS family arabinose efflux permease</fullName>
    </submittedName>
</protein>
<dbReference type="RefSeq" id="WP_145908932.1">
    <property type="nucleotide sequence ID" value="NZ_BAAAMZ010000010.1"/>
</dbReference>
<dbReference type="InterPro" id="IPR036259">
    <property type="entry name" value="MFS_trans_sf"/>
</dbReference>
<keyword evidence="5 6" id="KW-0472">Membrane</keyword>
<evidence type="ECO:0000256" key="4">
    <source>
        <dbReference type="ARBA" id="ARBA00022989"/>
    </source>
</evidence>
<dbReference type="GO" id="GO:0005886">
    <property type="term" value="C:plasma membrane"/>
    <property type="evidence" value="ECO:0007669"/>
    <property type="project" value="UniProtKB-SubCell"/>
</dbReference>
<evidence type="ECO:0000313" key="8">
    <source>
        <dbReference type="Proteomes" id="UP000317940"/>
    </source>
</evidence>
<feature type="transmembrane region" description="Helical" evidence="6">
    <location>
        <begin position="171"/>
        <end position="190"/>
    </location>
</feature>
<dbReference type="Pfam" id="PF07690">
    <property type="entry name" value="MFS_1"/>
    <property type="match status" value="1"/>
</dbReference>
<proteinExistence type="predicted"/>
<feature type="transmembrane region" description="Helical" evidence="6">
    <location>
        <begin position="143"/>
        <end position="165"/>
    </location>
</feature>
<dbReference type="GO" id="GO:0022857">
    <property type="term" value="F:transmembrane transporter activity"/>
    <property type="evidence" value="ECO:0007669"/>
    <property type="project" value="InterPro"/>
</dbReference>
<feature type="transmembrane region" description="Helical" evidence="6">
    <location>
        <begin position="48"/>
        <end position="70"/>
    </location>
</feature>
<evidence type="ECO:0000256" key="6">
    <source>
        <dbReference type="SAM" id="Phobius"/>
    </source>
</evidence>
<dbReference type="OrthoDB" id="3539228at2"/>
<dbReference type="AlphaFoldDB" id="A0A561TW48"/>
<keyword evidence="2" id="KW-1003">Cell membrane</keyword>
<keyword evidence="4 6" id="KW-1133">Transmembrane helix</keyword>
<dbReference type="EMBL" id="VIWT01000002">
    <property type="protein sequence ID" value="TWF91331.1"/>
    <property type="molecule type" value="Genomic_DNA"/>
</dbReference>
<organism evidence="7 8">
    <name type="scientific">Kitasatospora viridis</name>
    <dbReference type="NCBI Taxonomy" id="281105"/>
    <lineage>
        <taxon>Bacteria</taxon>
        <taxon>Bacillati</taxon>
        <taxon>Actinomycetota</taxon>
        <taxon>Actinomycetes</taxon>
        <taxon>Kitasatosporales</taxon>
        <taxon>Streptomycetaceae</taxon>
        <taxon>Kitasatospora</taxon>
    </lineage>
</organism>